<keyword evidence="4 7" id="KW-0812">Transmembrane</keyword>
<feature type="transmembrane region" description="Helical" evidence="7">
    <location>
        <begin position="35"/>
        <end position="63"/>
    </location>
</feature>
<organism evidence="9 10">
    <name type="scientific">Bosea spartocytisi</name>
    <dbReference type="NCBI Taxonomy" id="2773451"/>
    <lineage>
        <taxon>Bacteria</taxon>
        <taxon>Pseudomonadati</taxon>
        <taxon>Pseudomonadota</taxon>
        <taxon>Alphaproteobacteria</taxon>
        <taxon>Hyphomicrobiales</taxon>
        <taxon>Boseaceae</taxon>
        <taxon>Bosea</taxon>
    </lineage>
</organism>
<dbReference type="RefSeq" id="WP_191125367.1">
    <property type="nucleotide sequence ID" value="NZ_JACXWY010000016.1"/>
</dbReference>
<dbReference type="PANTHER" id="PTHR30151">
    <property type="entry name" value="ALKANE SULFONATE ABC TRANSPORTER-RELATED, MEMBRANE SUBUNIT"/>
    <property type="match status" value="1"/>
</dbReference>
<feature type="transmembrane region" description="Helical" evidence="7">
    <location>
        <begin position="231"/>
        <end position="251"/>
    </location>
</feature>
<feature type="transmembrane region" description="Helical" evidence="7">
    <location>
        <begin position="84"/>
        <end position="104"/>
    </location>
</feature>
<dbReference type="PROSITE" id="PS50928">
    <property type="entry name" value="ABC_TM1"/>
    <property type="match status" value="1"/>
</dbReference>
<feature type="transmembrane region" description="Helical" evidence="7">
    <location>
        <begin position="110"/>
        <end position="130"/>
    </location>
</feature>
<accession>A0A927EBG0</accession>
<comment type="subcellular location">
    <subcellularLocation>
        <location evidence="1 7">Cell membrane</location>
        <topology evidence="1 7">Multi-pass membrane protein</topology>
    </subcellularLocation>
</comment>
<reference evidence="9" key="1">
    <citation type="submission" date="2020-09" db="EMBL/GenBank/DDBJ databases">
        <title>Bosea spartocytisi sp. nov. a root nodule endophyte of Spartocytisus supranubius in the high mountain ecosystem fo the Teide National Park (Canary Islands, Spain).</title>
        <authorList>
            <person name="Pulido-Suarez L."/>
            <person name="Peix A."/>
            <person name="Igual J.M."/>
            <person name="Socas-Perez N."/>
            <person name="Velazquez E."/>
            <person name="Flores-Felix J.D."/>
            <person name="Leon-Barrios M."/>
        </authorList>
    </citation>
    <scope>NUCLEOTIDE SEQUENCE</scope>
    <source>
        <strain evidence="9">SSUT16</strain>
    </source>
</reference>
<evidence type="ECO:0000256" key="6">
    <source>
        <dbReference type="ARBA" id="ARBA00023136"/>
    </source>
</evidence>
<evidence type="ECO:0000256" key="1">
    <source>
        <dbReference type="ARBA" id="ARBA00004651"/>
    </source>
</evidence>
<evidence type="ECO:0000256" key="3">
    <source>
        <dbReference type="ARBA" id="ARBA00022475"/>
    </source>
</evidence>
<proteinExistence type="inferred from homology"/>
<dbReference type="InterPro" id="IPR000515">
    <property type="entry name" value="MetI-like"/>
</dbReference>
<keyword evidence="3" id="KW-1003">Cell membrane</keyword>
<dbReference type="Gene3D" id="1.10.3720.10">
    <property type="entry name" value="MetI-like"/>
    <property type="match status" value="1"/>
</dbReference>
<evidence type="ECO:0000256" key="7">
    <source>
        <dbReference type="RuleBase" id="RU363032"/>
    </source>
</evidence>
<sequence>MTMRLEADGLTGSAGRNRLFPARFSPWLWRSLAKLGWAALSLGLFAGIWEGFWAAGLINPLLLPPPHLFLQDIPGTLQYFDRSNRIGSVSTGGGILPLLITMAWTTTRVLVGLLLGFVAGVALGAVIHYLATLRKLLLPTILLLAPISPVAWLPVAIFVFGIGDKPAIFLVFITLFFAIVLSTGAQIESVPKNYIHVARIMGATRRQTFWKVVLPAILPSLFMTLRLNLFGAWMVVLIAETVGVGTGLGQITSMARSTFNAKLVFFTMGIIGLLGFLSDFALREIQRRMLWWVAPGQGGSR</sequence>
<keyword evidence="10" id="KW-1185">Reference proteome</keyword>
<feature type="transmembrane region" description="Helical" evidence="7">
    <location>
        <begin position="263"/>
        <end position="282"/>
    </location>
</feature>
<dbReference type="Proteomes" id="UP000619295">
    <property type="component" value="Unassembled WGS sequence"/>
</dbReference>
<keyword evidence="5 7" id="KW-1133">Transmembrane helix</keyword>
<keyword evidence="2 7" id="KW-0813">Transport</keyword>
<keyword evidence="6 7" id="KW-0472">Membrane</keyword>
<dbReference type="CDD" id="cd06261">
    <property type="entry name" value="TM_PBP2"/>
    <property type="match status" value="1"/>
</dbReference>
<dbReference type="GO" id="GO:0005886">
    <property type="term" value="C:plasma membrane"/>
    <property type="evidence" value="ECO:0007669"/>
    <property type="project" value="UniProtKB-SubCell"/>
</dbReference>
<dbReference type="Pfam" id="PF00528">
    <property type="entry name" value="BPD_transp_1"/>
    <property type="match status" value="1"/>
</dbReference>
<evidence type="ECO:0000256" key="2">
    <source>
        <dbReference type="ARBA" id="ARBA00022448"/>
    </source>
</evidence>
<dbReference type="SUPFAM" id="SSF161098">
    <property type="entry name" value="MetI-like"/>
    <property type="match status" value="1"/>
</dbReference>
<evidence type="ECO:0000256" key="5">
    <source>
        <dbReference type="ARBA" id="ARBA00022989"/>
    </source>
</evidence>
<protein>
    <submittedName>
        <fullName evidence="9">ABC transporter permease subunit</fullName>
    </submittedName>
</protein>
<feature type="transmembrane region" description="Helical" evidence="7">
    <location>
        <begin position="168"/>
        <end position="187"/>
    </location>
</feature>
<evidence type="ECO:0000259" key="8">
    <source>
        <dbReference type="PROSITE" id="PS50928"/>
    </source>
</evidence>
<dbReference type="GO" id="GO:0055085">
    <property type="term" value="P:transmembrane transport"/>
    <property type="evidence" value="ECO:0007669"/>
    <property type="project" value="InterPro"/>
</dbReference>
<evidence type="ECO:0000313" key="10">
    <source>
        <dbReference type="Proteomes" id="UP000619295"/>
    </source>
</evidence>
<feature type="transmembrane region" description="Helical" evidence="7">
    <location>
        <begin position="142"/>
        <end position="162"/>
    </location>
</feature>
<gene>
    <name evidence="9" type="ORF">IED13_21145</name>
</gene>
<dbReference type="InterPro" id="IPR035906">
    <property type="entry name" value="MetI-like_sf"/>
</dbReference>
<name>A0A927EBG0_9HYPH</name>
<dbReference type="AlphaFoldDB" id="A0A927EBG0"/>
<comment type="caution">
    <text evidence="9">The sequence shown here is derived from an EMBL/GenBank/DDBJ whole genome shotgun (WGS) entry which is preliminary data.</text>
</comment>
<dbReference type="EMBL" id="JACXWY010000016">
    <property type="protein sequence ID" value="MBD3848211.1"/>
    <property type="molecule type" value="Genomic_DNA"/>
</dbReference>
<feature type="domain" description="ABC transmembrane type-1" evidence="8">
    <location>
        <begin position="98"/>
        <end position="286"/>
    </location>
</feature>
<evidence type="ECO:0000256" key="4">
    <source>
        <dbReference type="ARBA" id="ARBA00022692"/>
    </source>
</evidence>
<comment type="similarity">
    <text evidence="7">Belongs to the binding-protein-dependent transport system permease family.</text>
</comment>
<evidence type="ECO:0000313" key="9">
    <source>
        <dbReference type="EMBL" id="MBD3848211.1"/>
    </source>
</evidence>
<dbReference type="PANTHER" id="PTHR30151:SF0">
    <property type="entry name" value="ABC TRANSPORTER PERMEASE PROTEIN MJ0413-RELATED"/>
    <property type="match status" value="1"/>
</dbReference>